<organism evidence="1 2">
    <name type="scientific">Candolleomyces eurysporus</name>
    <dbReference type="NCBI Taxonomy" id="2828524"/>
    <lineage>
        <taxon>Eukaryota</taxon>
        <taxon>Fungi</taxon>
        <taxon>Dikarya</taxon>
        <taxon>Basidiomycota</taxon>
        <taxon>Agaricomycotina</taxon>
        <taxon>Agaricomycetes</taxon>
        <taxon>Agaricomycetidae</taxon>
        <taxon>Agaricales</taxon>
        <taxon>Agaricineae</taxon>
        <taxon>Psathyrellaceae</taxon>
        <taxon>Candolleomyces</taxon>
    </lineage>
</organism>
<gene>
    <name evidence="1" type="ORF">H1R20_g10737</name>
</gene>
<name>A0A9W8IZR2_9AGAR</name>
<comment type="caution">
    <text evidence="1">The sequence shown here is derived from an EMBL/GenBank/DDBJ whole genome shotgun (WGS) entry which is preliminary data.</text>
</comment>
<dbReference type="AlphaFoldDB" id="A0A9W8IZR2"/>
<protein>
    <submittedName>
        <fullName evidence="1">Uncharacterized protein</fullName>
    </submittedName>
</protein>
<evidence type="ECO:0000313" key="1">
    <source>
        <dbReference type="EMBL" id="KAJ2926366.1"/>
    </source>
</evidence>
<reference evidence="1" key="1">
    <citation type="submission" date="2022-06" db="EMBL/GenBank/DDBJ databases">
        <title>Genome Sequence of Candolleomyces eurysporus.</title>
        <authorList>
            <person name="Buettner E."/>
        </authorList>
    </citation>
    <scope>NUCLEOTIDE SEQUENCE</scope>
    <source>
        <strain evidence="1">VTCC 930004</strain>
    </source>
</reference>
<feature type="non-terminal residue" evidence="1">
    <location>
        <position position="108"/>
    </location>
</feature>
<dbReference type="Gene3D" id="2.80.10.50">
    <property type="match status" value="1"/>
</dbReference>
<keyword evidence="2" id="KW-1185">Reference proteome</keyword>
<dbReference type="Proteomes" id="UP001140091">
    <property type="component" value="Unassembled WGS sequence"/>
</dbReference>
<accession>A0A9W8IZR2</accession>
<dbReference type="EMBL" id="JANBPK010001064">
    <property type="protein sequence ID" value="KAJ2926366.1"/>
    <property type="molecule type" value="Genomic_DNA"/>
</dbReference>
<proteinExistence type="predicted"/>
<evidence type="ECO:0000313" key="2">
    <source>
        <dbReference type="Proteomes" id="UP001140091"/>
    </source>
</evidence>
<sequence>MAIKPTPQLIQNAAFEDRVADLYGAARYSPIVSCSRHENINQQFTFEAVSVAGPQYKISTLAAGRVVIYCSNENPRGGDWVGTSTIPSVYTVRTVGEFHTMTDGCLSP</sequence>